<dbReference type="AlphaFoldDB" id="A0A2S9IKT4"/>
<keyword evidence="1" id="KW-0732">Signal</keyword>
<dbReference type="RefSeq" id="WP_105744757.1">
    <property type="nucleotide sequence ID" value="NZ_PVBR01000024.1"/>
</dbReference>
<sequence length="164" mass="16226">MKVFISIVSAASILIGAAATAASSHKDTDRLSTRVGVLSCEVSGGIGLIVGSSKGVSCEFKHNSGSVEQYKGSLGKLGVDVGITGKSYLKWTVSAPAGKKLGAGALAGRYSGVSAGGSVGLGVQVHALVGGADKKISLQPFNAHGTTGLNVAAGATSLTLKRVQ</sequence>
<protein>
    <submittedName>
        <fullName evidence="2">DUF992 domain-containing protein</fullName>
    </submittedName>
</protein>
<evidence type="ECO:0000313" key="2">
    <source>
        <dbReference type="EMBL" id="PRD41137.1"/>
    </source>
</evidence>
<gene>
    <name evidence="2" type="ORF">C5748_23125</name>
</gene>
<reference evidence="2 3" key="1">
    <citation type="submission" date="2018-02" db="EMBL/GenBank/DDBJ databases">
        <title>The draft genome of Phyllobacterium sp. 1N-3.</title>
        <authorList>
            <person name="Liu L."/>
            <person name="Li L."/>
            <person name="Zhang X."/>
            <person name="Wang T."/>
            <person name="Liang L."/>
        </authorList>
    </citation>
    <scope>NUCLEOTIDE SEQUENCE [LARGE SCALE GENOMIC DNA]</scope>
    <source>
        <strain evidence="2 3">1N-3</strain>
    </source>
</reference>
<accession>A0A2S9IKT4</accession>
<feature type="chain" id="PRO_5015573211" evidence="1">
    <location>
        <begin position="22"/>
        <end position="164"/>
    </location>
</feature>
<keyword evidence="3" id="KW-1185">Reference proteome</keyword>
<dbReference type="InterPro" id="IPR009333">
    <property type="entry name" value="DUF992"/>
</dbReference>
<evidence type="ECO:0000256" key="1">
    <source>
        <dbReference type="SAM" id="SignalP"/>
    </source>
</evidence>
<dbReference type="Pfam" id="PF06186">
    <property type="entry name" value="DUF992"/>
    <property type="match status" value="1"/>
</dbReference>
<evidence type="ECO:0000313" key="3">
    <source>
        <dbReference type="Proteomes" id="UP000239434"/>
    </source>
</evidence>
<comment type="caution">
    <text evidence="2">The sequence shown here is derived from an EMBL/GenBank/DDBJ whole genome shotgun (WGS) entry which is preliminary data.</text>
</comment>
<dbReference type="EMBL" id="PVBR01000024">
    <property type="protein sequence ID" value="PRD41137.1"/>
    <property type="molecule type" value="Genomic_DNA"/>
</dbReference>
<proteinExistence type="predicted"/>
<name>A0A2S9IKT4_9HYPH</name>
<organism evidence="2 3">
    <name type="scientific">Phyllobacterium phragmitis</name>
    <dbReference type="NCBI Taxonomy" id="2670329"/>
    <lineage>
        <taxon>Bacteria</taxon>
        <taxon>Pseudomonadati</taxon>
        <taxon>Pseudomonadota</taxon>
        <taxon>Alphaproteobacteria</taxon>
        <taxon>Hyphomicrobiales</taxon>
        <taxon>Phyllobacteriaceae</taxon>
        <taxon>Phyllobacterium</taxon>
    </lineage>
</organism>
<feature type="signal peptide" evidence="1">
    <location>
        <begin position="1"/>
        <end position="21"/>
    </location>
</feature>
<dbReference type="Proteomes" id="UP000239434">
    <property type="component" value="Unassembled WGS sequence"/>
</dbReference>